<evidence type="ECO:0000313" key="3">
    <source>
        <dbReference type="Proteomes" id="UP001566132"/>
    </source>
</evidence>
<accession>A0ABD1ECF6</accession>
<organism evidence="2 3">
    <name type="scientific">Hypothenemus hampei</name>
    <name type="common">Coffee berry borer</name>
    <dbReference type="NCBI Taxonomy" id="57062"/>
    <lineage>
        <taxon>Eukaryota</taxon>
        <taxon>Metazoa</taxon>
        <taxon>Ecdysozoa</taxon>
        <taxon>Arthropoda</taxon>
        <taxon>Hexapoda</taxon>
        <taxon>Insecta</taxon>
        <taxon>Pterygota</taxon>
        <taxon>Neoptera</taxon>
        <taxon>Endopterygota</taxon>
        <taxon>Coleoptera</taxon>
        <taxon>Polyphaga</taxon>
        <taxon>Cucujiformia</taxon>
        <taxon>Curculionidae</taxon>
        <taxon>Scolytinae</taxon>
        <taxon>Hypothenemus</taxon>
    </lineage>
</organism>
<sequence length="180" mass="20292">MQVDGEACKLKPSVITISHLNKATMLAKRKSGKVIPPQAELQNLPYTIHKISMPDYEQHHYDKDKLAEAAINIGQLEMIITSDLEQARGLINRLLEEKKDSASSSEWCFVDSCTAERFFRIDRAQENLHYVMDIASENLYILECGGGTVPQTPEDETANPSPSSNHKTSLVIPEMRIRYC</sequence>
<name>A0ABD1ECF6_HYPHA</name>
<dbReference type="Pfam" id="PF23578">
    <property type="entry name" value="DGKI"/>
    <property type="match status" value="1"/>
</dbReference>
<reference evidence="2 3" key="1">
    <citation type="submission" date="2024-05" db="EMBL/GenBank/DDBJ databases">
        <title>Genetic variation in Jamaican populations of the coffee berry borer (Hypothenemus hampei).</title>
        <authorList>
            <person name="Errbii M."/>
            <person name="Myrie A."/>
        </authorList>
    </citation>
    <scope>NUCLEOTIDE SEQUENCE [LARGE SCALE GENOMIC DNA]</scope>
    <source>
        <strain evidence="2">JA-Hopewell-2020-01-JO</strain>
        <tissue evidence="2">Whole body</tissue>
    </source>
</reference>
<comment type="caution">
    <text evidence="2">The sequence shown here is derived from an EMBL/GenBank/DDBJ whole genome shotgun (WGS) entry which is preliminary data.</text>
</comment>
<feature type="domain" description="Diacylglycerol kinase iota-like" evidence="1">
    <location>
        <begin position="47"/>
        <end position="143"/>
    </location>
</feature>
<protein>
    <recommendedName>
        <fullName evidence="1">Diacylglycerol kinase iota-like domain-containing protein</fullName>
    </recommendedName>
</protein>
<proteinExistence type="predicted"/>
<evidence type="ECO:0000259" key="1">
    <source>
        <dbReference type="Pfam" id="PF23578"/>
    </source>
</evidence>
<dbReference type="AlphaFoldDB" id="A0ABD1ECF6"/>
<dbReference type="Proteomes" id="UP001566132">
    <property type="component" value="Unassembled WGS sequence"/>
</dbReference>
<dbReference type="EMBL" id="JBDJPC010000009">
    <property type="protein sequence ID" value="KAL1492223.1"/>
    <property type="molecule type" value="Genomic_DNA"/>
</dbReference>
<gene>
    <name evidence="2" type="ORF">ABEB36_012706</name>
</gene>
<dbReference type="InterPro" id="IPR056383">
    <property type="entry name" value="DGKI-like_dom"/>
</dbReference>
<keyword evidence="3" id="KW-1185">Reference proteome</keyword>
<evidence type="ECO:0000313" key="2">
    <source>
        <dbReference type="EMBL" id="KAL1492223.1"/>
    </source>
</evidence>